<dbReference type="InterPro" id="IPR011009">
    <property type="entry name" value="Kinase-like_dom_sf"/>
</dbReference>
<keyword evidence="9" id="KW-1133">Transmembrane helix</keyword>
<keyword evidence="12" id="KW-1185">Reference proteome</keyword>
<evidence type="ECO:0000259" key="10">
    <source>
        <dbReference type="PROSITE" id="PS50011"/>
    </source>
</evidence>
<keyword evidence="9" id="KW-0472">Membrane</keyword>
<dbReference type="PANTHER" id="PTHR24363">
    <property type="entry name" value="SERINE/THREONINE PROTEIN KINASE"/>
    <property type="match status" value="1"/>
</dbReference>
<keyword evidence="2 11" id="KW-0723">Serine/threonine-protein kinase</keyword>
<evidence type="ECO:0000256" key="9">
    <source>
        <dbReference type="SAM" id="Phobius"/>
    </source>
</evidence>
<evidence type="ECO:0000256" key="5">
    <source>
        <dbReference type="ARBA" id="ARBA00022777"/>
    </source>
</evidence>
<gene>
    <name evidence="11" type="ORF">NIES267_60380</name>
</gene>
<feature type="transmembrane region" description="Helical" evidence="9">
    <location>
        <begin position="340"/>
        <end position="359"/>
    </location>
</feature>
<comment type="catalytic activity">
    <reaction evidence="8">
        <text>L-seryl-[protein] + ATP = O-phospho-L-seryl-[protein] + ADP + H(+)</text>
        <dbReference type="Rhea" id="RHEA:17989"/>
        <dbReference type="Rhea" id="RHEA-COMP:9863"/>
        <dbReference type="Rhea" id="RHEA-COMP:11604"/>
        <dbReference type="ChEBI" id="CHEBI:15378"/>
        <dbReference type="ChEBI" id="CHEBI:29999"/>
        <dbReference type="ChEBI" id="CHEBI:30616"/>
        <dbReference type="ChEBI" id="CHEBI:83421"/>
        <dbReference type="ChEBI" id="CHEBI:456216"/>
        <dbReference type="EC" id="2.7.11.1"/>
    </reaction>
</comment>
<keyword evidence="6" id="KW-0067">ATP-binding</keyword>
<evidence type="ECO:0000256" key="8">
    <source>
        <dbReference type="ARBA" id="ARBA00048679"/>
    </source>
</evidence>
<dbReference type="PANTHER" id="PTHR24363:SF0">
    <property type="entry name" value="SERINE_THREONINE KINASE LIKE DOMAIN CONTAINING 1"/>
    <property type="match status" value="1"/>
</dbReference>
<dbReference type="GO" id="GO:0005524">
    <property type="term" value="F:ATP binding"/>
    <property type="evidence" value="ECO:0007669"/>
    <property type="project" value="UniProtKB-KW"/>
</dbReference>
<evidence type="ECO:0000256" key="6">
    <source>
        <dbReference type="ARBA" id="ARBA00022840"/>
    </source>
</evidence>
<feature type="domain" description="Protein kinase" evidence="10">
    <location>
        <begin position="14"/>
        <end position="275"/>
    </location>
</feature>
<keyword evidence="3" id="KW-0808">Transferase</keyword>
<dbReference type="Gene3D" id="1.10.510.10">
    <property type="entry name" value="Transferase(Phosphotransferase) domain 1"/>
    <property type="match status" value="1"/>
</dbReference>
<keyword evidence="4" id="KW-0547">Nucleotide-binding</keyword>
<dbReference type="EC" id="2.7.11.1" evidence="1"/>
<sequence length="442" mass="51603">MDLYKSGEVINQKYRILDILGKGGIGITYLAENLETNKNLALKVLFLRRINDWKKIELFEREGQILYQLNHPAIPSYFDYFKIETDKDNSFYIAQQLAPGKSLQELIESGWNPDESEVKDIAIQILDILIYLHSFSPPIIHRDIKPQNIIRDENGKVFLVDFGAVADTYHNTVTGGSTVVGTFGYMAPEQFRGKAFPSTDLYGLGTTLLYLLTKKHPSDLPQKHLKIDFRSQINVSQNFADWLNKLIEPVAEDRFTNAEIALAVLQGKEALDNYLTKRPRKPKHTSIRLQKNRDKLQIDIPSGNFQSNYRLILTITFLVFNGFLLLIFLTVIQYFSFMDFPYIVFFICFLVPCLIVGCLKFSELIINPLSNIKYIIIKNKDFLIFSYQKKLFFWHYHISEETYRFGSNIFKKYLRKRLDSMKFSLTINERRWLKSEIDNFIK</sequence>
<evidence type="ECO:0000313" key="11">
    <source>
        <dbReference type="EMBL" id="BAY86528.1"/>
    </source>
</evidence>
<dbReference type="EMBL" id="AP018227">
    <property type="protein sequence ID" value="BAY86528.1"/>
    <property type="molecule type" value="Genomic_DNA"/>
</dbReference>
<keyword evidence="5 11" id="KW-0418">Kinase</keyword>
<proteinExistence type="predicted"/>
<comment type="catalytic activity">
    <reaction evidence="7">
        <text>L-threonyl-[protein] + ATP = O-phospho-L-threonyl-[protein] + ADP + H(+)</text>
        <dbReference type="Rhea" id="RHEA:46608"/>
        <dbReference type="Rhea" id="RHEA-COMP:11060"/>
        <dbReference type="Rhea" id="RHEA-COMP:11605"/>
        <dbReference type="ChEBI" id="CHEBI:15378"/>
        <dbReference type="ChEBI" id="CHEBI:30013"/>
        <dbReference type="ChEBI" id="CHEBI:30616"/>
        <dbReference type="ChEBI" id="CHEBI:61977"/>
        <dbReference type="ChEBI" id="CHEBI:456216"/>
        <dbReference type="EC" id="2.7.11.1"/>
    </reaction>
</comment>
<dbReference type="InterPro" id="IPR000719">
    <property type="entry name" value="Prot_kinase_dom"/>
</dbReference>
<keyword evidence="9" id="KW-0812">Transmembrane</keyword>
<dbReference type="SUPFAM" id="SSF56112">
    <property type="entry name" value="Protein kinase-like (PK-like)"/>
    <property type="match status" value="1"/>
</dbReference>
<name>A0A1Z4LZI4_9CYAN</name>
<dbReference type="PROSITE" id="PS50011">
    <property type="entry name" value="PROTEIN_KINASE_DOM"/>
    <property type="match status" value="1"/>
</dbReference>
<dbReference type="AlphaFoldDB" id="A0A1Z4LZI4"/>
<evidence type="ECO:0000256" key="4">
    <source>
        <dbReference type="ARBA" id="ARBA00022741"/>
    </source>
</evidence>
<dbReference type="CDD" id="cd14014">
    <property type="entry name" value="STKc_PknB_like"/>
    <property type="match status" value="1"/>
</dbReference>
<dbReference type="Proteomes" id="UP000218418">
    <property type="component" value="Chromosome"/>
</dbReference>
<organism evidence="11 12">
    <name type="scientific">Calothrix parasitica NIES-267</name>
    <dbReference type="NCBI Taxonomy" id="1973488"/>
    <lineage>
        <taxon>Bacteria</taxon>
        <taxon>Bacillati</taxon>
        <taxon>Cyanobacteriota</taxon>
        <taxon>Cyanophyceae</taxon>
        <taxon>Nostocales</taxon>
        <taxon>Calotrichaceae</taxon>
        <taxon>Calothrix</taxon>
    </lineage>
</organism>
<reference evidence="11 12" key="1">
    <citation type="submission" date="2017-06" db="EMBL/GenBank/DDBJ databases">
        <title>Genome sequencing of cyanobaciteial culture collection at National Institute for Environmental Studies (NIES).</title>
        <authorList>
            <person name="Hirose Y."/>
            <person name="Shimura Y."/>
            <person name="Fujisawa T."/>
            <person name="Nakamura Y."/>
            <person name="Kawachi M."/>
        </authorList>
    </citation>
    <scope>NUCLEOTIDE SEQUENCE [LARGE SCALE GENOMIC DNA]</scope>
    <source>
        <strain evidence="11 12">NIES-267</strain>
    </source>
</reference>
<dbReference type="Pfam" id="PF00069">
    <property type="entry name" value="Pkinase"/>
    <property type="match status" value="1"/>
</dbReference>
<evidence type="ECO:0000256" key="7">
    <source>
        <dbReference type="ARBA" id="ARBA00047899"/>
    </source>
</evidence>
<accession>A0A1Z4LZI4</accession>
<feature type="transmembrane region" description="Helical" evidence="9">
    <location>
        <begin position="311"/>
        <end position="334"/>
    </location>
</feature>
<evidence type="ECO:0000256" key="3">
    <source>
        <dbReference type="ARBA" id="ARBA00022679"/>
    </source>
</evidence>
<evidence type="ECO:0000256" key="1">
    <source>
        <dbReference type="ARBA" id="ARBA00012513"/>
    </source>
</evidence>
<evidence type="ECO:0000256" key="2">
    <source>
        <dbReference type="ARBA" id="ARBA00022527"/>
    </source>
</evidence>
<evidence type="ECO:0000313" key="12">
    <source>
        <dbReference type="Proteomes" id="UP000218418"/>
    </source>
</evidence>
<dbReference type="GO" id="GO:0004674">
    <property type="term" value="F:protein serine/threonine kinase activity"/>
    <property type="evidence" value="ECO:0007669"/>
    <property type="project" value="UniProtKB-KW"/>
</dbReference>
<dbReference type="OrthoDB" id="5518868at2"/>
<protein>
    <recommendedName>
        <fullName evidence="1">non-specific serine/threonine protein kinase</fullName>
        <ecNumber evidence="1">2.7.11.1</ecNumber>
    </recommendedName>
</protein>
<dbReference type="SMART" id="SM00220">
    <property type="entry name" value="S_TKc"/>
    <property type="match status" value="1"/>
</dbReference>